<gene>
    <name evidence="2" type="ORF">NP233_g7330</name>
</gene>
<evidence type="ECO:0000313" key="2">
    <source>
        <dbReference type="EMBL" id="KAJ3565918.1"/>
    </source>
</evidence>
<dbReference type="Proteomes" id="UP001213000">
    <property type="component" value="Unassembled WGS sequence"/>
</dbReference>
<dbReference type="EMBL" id="JANIEX010000528">
    <property type="protein sequence ID" value="KAJ3565918.1"/>
    <property type="molecule type" value="Genomic_DNA"/>
</dbReference>
<feature type="compositionally biased region" description="Basic and acidic residues" evidence="1">
    <location>
        <begin position="418"/>
        <end position="447"/>
    </location>
</feature>
<evidence type="ECO:0000256" key="1">
    <source>
        <dbReference type="SAM" id="MobiDB-lite"/>
    </source>
</evidence>
<feature type="compositionally biased region" description="Polar residues" evidence="1">
    <location>
        <begin position="455"/>
        <end position="464"/>
    </location>
</feature>
<feature type="region of interest" description="Disordered" evidence="1">
    <location>
        <begin position="383"/>
        <end position="464"/>
    </location>
</feature>
<sequence length="464" mass="52915">MATSIPPVNNVELDRGKLVDVLEFFGYRVGEHFSHPIRLVVHGGACMLLHPGLYNLAEQQAKLTPNMPIRKTTRDVDYIHRAFVAESMARGEPEAPGKLLTCIQETAIRFGLGADWMNSAADVALPMTTDPTGRHVDPIWAASIQKSNVDQHTIFSAANGMLRLVSVAPFWAVSLKLVRYAKWDPFDICLLLKYCTIIIKGTVWSRDYLESWLRTYCWSMGYVNYPPEKQIEMRNRIKHAICMVNVWFAATPTLEEFLPIGFRTDPHMRQPEVQPPPPTSREMVMGLHDLDSDQVEWGGGDRTGWKASFAGDWVKPHEKPVQPQLYHFGYPPPAQSHSLHPMLHQPIASSPLSTPPNQPATGIFQHSQPKTSFNVADWYAEDQRQRQRELQEDPTPEPKWKEKEGEVIMPFNPLLDSSDIHHPRRHNTEDPAWRNEHTWSHKLEPRRTFSHPMGGQSSFPQPNV</sequence>
<feature type="compositionally biased region" description="Basic and acidic residues" evidence="1">
    <location>
        <begin position="383"/>
        <end position="406"/>
    </location>
</feature>
<name>A0AAD5VPF0_9AGAR</name>
<protein>
    <submittedName>
        <fullName evidence="2">Uncharacterized protein</fullName>
    </submittedName>
</protein>
<evidence type="ECO:0000313" key="3">
    <source>
        <dbReference type="Proteomes" id="UP001213000"/>
    </source>
</evidence>
<proteinExistence type="predicted"/>
<dbReference type="AlphaFoldDB" id="A0AAD5VPF0"/>
<accession>A0AAD5VPF0</accession>
<keyword evidence="3" id="KW-1185">Reference proteome</keyword>
<reference evidence="2" key="1">
    <citation type="submission" date="2022-07" db="EMBL/GenBank/DDBJ databases">
        <title>Genome Sequence of Leucocoprinus birnbaumii.</title>
        <authorList>
            <person name="Buettner E."/>
        </authorList>
    </citation>
    <scope>NUCLEOTIDE SEQUENCE</scope>
    <source>
        <strain evidence="2">VT141</strain>
    </source>
</reference>
<organism evidence="2 3">
    <name type="scientific">Leucocoprinus birnbaumii</name>
    <dbReference type="NCBI Taxonomy" id="56174"/>
    <lineage>
        <taxon>Eukaryota</taxon>
        <taxon>Fungi</taxon>
        <taxon>Dikarya</taxon>
        <taxon>Basidiomycota</taxon>
        <taxon>Agaricomycotina</taxon>
        <taxon>Agaricomycetes</taxon>
        <taxon>Agaricomycetidae</taxon>
        <taxon>Agaricales</taxon>
        <taxon>Agaricineae</taxon>
        <taxon>Agaricaceae</taxon>
        <taxon>Leucocoprinus</taxon>
    </lineage>
</organism>
<comment type="caution">
    <text evidence="2">The sequence shown here is derived from an EMBL/GenBank/DDBJ whole genome shotgun (WGS) entry which is preliminary data.</text>
</comment>